<proteinExistence type="predicted"/>
<dbReference type="EMBL" id="CM001217">
    <property type="protein sequence ID" value="KEH43260.1"/>
    <property type="molecule type" value="Genomic_DNA"/>
</dbReference>
<sequence length="147" mass="17147">MVADADEDPVETKHSFVDYSVEIKPPKVEASVKIEVRQQANMAEFTILIKRSSAIRNPMLELVRGYVKNELNAWKLVIFNGIQNHEMLSYLEGHLARRLMKDDKKIALRRRGIMINKEPPTLFSYNIGFFEARWYAFLFLLEVLGHH</sequence>
<dbReference type="AlphaFoldDB" id="A0A072VYW1"/>
<dbReference type="HOGENOM" id="CLU_1770795_0_0_1"/>
<evidence type="ECO:0000313" key="2">
    <source>
        <dbReference type="EnsemblPlants" id="KEH43260"/>
    </source>
</evidence>
<reference evidence="1 3" key="1">
    <citation type="journal article" date="2011" name="Nature">
        <title>The Medicago genome provides insight into the evolution of rhizobial symbioses.</title>
        <authorList>
            <person name="Young N.D."/>
            <person name="Debelle F."/>
            <person name="Oldroyd G.E."/>
            <person name="Geurts R."/>
            <person name="Cannon S.B."/>
            <person name="Udvardi M.K."/>
            <person name="Benedito V.A."/>
            <person name="Mayer K.F."/>
            <person name="Gouzy J."/>
            <person name="Schoof H."/>
            <person name="Van de Peer Y."/>
            <person name="Proost S."/>
            <person name="Cook D.R."/>
            <person name="Meyers B.C."/>
            <person name="Spannagl M."/>
            <person name="Cheung F."/>
            <person name="De Mita S."/>
            <person name="Krishnakumar V."/>
            <person name="Gundlach H."/>
            <person name="Zhou S."/>
            <person name="Mudge J."/>
            <person name="Bharti A.K."/>
            <person name="Murray J.D."/>
            <person name="Naoumkina M.A."/>
            <person name="Rosen B."/>
            <person name="Silverstein K.A."/>
            <person name="Tang H."/>
            <person name="Rombauts S."/>
            <person name="Zhao P.X."/>
            <person name="Zhou P."/>
            <person name="Barbe V."/>
            <person name="Bardou P."/>
            <person name="Bechner M."/>
            <person name="Bellec A."/>
            <person name="Berger A."/>
            <person name="Berges H."/>
            <person name="Bidwell S."/>
            <person name="Bisseling T."/>
            <person name="Choisne N."/>
            <person name="Couloux A."/>
            <person name="Denny R."/>
            <person name="Deshpande S."/>
            <person name="Dai X."/>
            <person name="Doyle J.J."/>
            <person name="Dudez A.M."/>
            <person name="Farmer A.D."/>
            <person name="Fouteau S."/>
            <person name="Franken C."/>
            <person name="Gibelin C."/>
            <person name="Gish J."/>
            <person name="Goldstein S."/>
            <person name="Gonzalez A.J."/>
            <person name="Green P.J."/>
            <person name="Hallab A."/>
            <person name="Hartog M."/>
            <person name="Hua A."/>
            <person name="Humphray S.J."/>
            <person name="Jeong D.H."/>
            <person name="Jing Y."/>
            <person name="Jocker A."/>
            <person name="Kenton S.M."/>
            <person name="Kim D.J."/>
            <person name="Klee K."/>
            <person name="Lai H."/>
            <person name="Lang C."/>
            <person name="Lin S."/>
            <person name="Macmil S.L."/>
            <person name="Magdelenat G."/>
            <person name="Matthews L."/>
            <person name="McCorrison J."/>
            <person name="Monaghan E.L."/>
            <person name="Mun J.H."/>
            <person name="Najar F.Z."/>
            <person name="Nicholson C."/>
            <person name="Noirot C."/>
            <person name="O'Bleness M."/>
            <person name="Paule C.R."/>
            <person name="Poulain J."/>
            <person name="Prion F."/>
            <person name="Qin B."/>
            <person name="Qu C."/>
            <person name="Retzel E.F."/>
            <person name="Riddle C."/>
            <person name="Sallet E."/>
            <person name="Samain S."/>
            <person name="Samson N."/>
            <person name="Sanders I."/>
            <person name="Saurat O."/>
            <person name="Scarpelli C."/>
            <person name="Schiex T."/>
            <person name="Segurens B."/>
            <person name="Severin A.J."/>
            <person name="Sherrier D.J."/>
            <person name="Shi R."/>
            <person name="Sims S."/>
            <person name="Singer S.R."/>
            <person name="Sinharoy S."/>
            <person name="Sterck L."/>
            <person name="Viollet A."/>
            <person name="Wang B.B."/>
            <person name="Wang K."/>
            <person name="Wang M."/>
            <person name="Wang X."/>
            <person name="Warfsmann J."/>
            <person name="Weissenbach J."/>
            <person name="White D.D."/>
            <person name="White J.D."/>
            <person name="Wiley G.B."/>
            <person name="Wincker P."/>
            <person name="Xing Y."/>
            <person name="Yang L."/>
            <person name="Yao Z."/>
            <person name="Ying F."/>
            <person name="Zhai J."/>
            <person name="Zhou L."/>
            <person name="Zuber A."/>
            <person name="Denarie J."/>
            <person name="Dixon R.A."/>
            <person name="May G.D."/>
            <person name="Schwartz D.C."/>
            <person name="Rogers J."/>
            <person name="Quetier F."/>
            <person name="Town C.D."/>
            <person name="Roe B.A."/>
        </authorList>
    </citation>
    <scope>NUCLEOTIDE SEQUENCE [LARGE SCALE GENOMIC DNA]</scope>
    <source>
        <strain evidence="1">A17</strain>
        <strain evidence="2 3">cv. Jemalong A17</strain>
    </source>
</reference>
<dbReference type="Proteomes" id="UP000002051">
    <property type="component" value="Unassembled WGS sequence"/>
</dbReference>
<evidence type="ECO:0000313" key="3">
    <source>
        <dbReference type="Proteomes" id="UP000002051"/>
    </source>
</evidence>
<gene>
    <name evidence="1" type="ordered locus">MTR_1g088955</name>
</gene>
<protein>
    <submittedName>
        <fullName evidence="1 2">Uncharacterized protein</fullName>
    </submittedName>
</protein>
<keyword evidence="3" id="KW-1185">Reference proteome</keyword>
<name>A0A072VYW1_MEDTR</name>
<reference evidence="2" key="3">
    <citation type="submission" date="2015-04" db="UniProtKB">
        <authorList>
            <consortium name="EnsemblPlants"/>
        </authorList>
    </citation>
    <scope>IDENTIFICATION</scope>
    <source>
        <strain evidence="2">cv. Jemalong A17</strain>
    </source>
</reference>
<organism evidence="1 3">
    <name type="scientific">Medicago truncatula</name>
    <name type="common">Barrel medic</name>
    <name type="synonym">Medicago tribuloides</name>
    <dbReference type="NCBI Taxonomy" id="3880"/>
    <lineage>
        <taxon>Eukaryota</taxon>
        <taxon>Viridiplantae</taxon>
        <taxon>Streptophyta</taxon>
        <taxon>Embryophyta</taxon>
        <taxon>Tracheophyta</taxon>
        <taxon>Spermatophyta</taxon>
        <taxon>Magnoliopsida</taxon>
        <taxon>eudicotyledons</taxon>
        <taxon>Gunneridae</taxon>
        <taxon>Pentapetalae</taxon>
        <taxon>rosids</taxon>
        <taxon>fabids</taxon>
        <taxon>Fabales</taxon>
        <taxon>Fabaceae</taxon>
        <taxon>Papilionoideae</taxon>
        <taxon>50 kb inversion clade</taxon>
        <taxon>NPAAA clade</taxon>
        <taxon>Hologalegina</taxon>
        <taxon>IRL clade</taxon>
        <taxon>Trifolieae</taxon>
        <taxon>Medicago</taxon>
    </lineage>
</organism>
<reference evidence="1 3" key="2">
    <citation type="journal article" date="2014" name="BMC Genomics">
        <title>An improved genome release (version Mt4.0) for the model legume Medicago truncatula.</title>
        <authorList>
            <person name="Tang H."/>
            <person name="Krishnakumar V."/>
            <person name="Bidwell S."/>
            <person name="Rosen B."/>
            <person name="Chan A."/>
            <person name="Zhou S."/>
            <person name="Gentzbittel L."/>
            <person name="Childs K.L."/>
            <person name="Yandell M."/>
            <person name="Gundlach H."/>
            <person name="Mayer K.F."/>
            <person name="Schwartz D.C."/>
            <person name="Town C.D."/>
        </authorList>
    </citation>
    <scope>GENOME REANNOTATION</scope>
    <source>
        <strain evidence="1">A17</strain>
        <strain evidence="2 3">cv. Jemalong A17</strain>
    </source>
</reference>
<evidence type="ECO:0000313" key="1">
    <source>
        <dbReference type="EMBL" id="KEH43260.1"/>
    </source>
</evidence>
<dbReference type="EnsemblPlants" id="KEH43260">
    <property type="protein sequence ID" value="KEH43260"/>
    <property type="gene ID" value="MTR_1g088955"/>
</dbReference>
<accession>A0A072VYW1</accession>